<dbReference type="AlphaFoldDB" id="A0A438X6E8"/>
<feature type="non-terminal residue" evidence="1">
    <location>
        <position position="246"/>
    </location>
</feature>
<comment type="caution">
    <text evidence="1">The sequence shown here is derived from an EMBL/GenBank/DDBJ whole genome shotgun (WGS) entry which is preliminary data.</text>
</comment>
<proteinExistence type="predicted"/>
<reference evidence="1 2" key="1">
    <citation type="submission" date="2018-11" db="EMBL/GenBank/DDBJ databases">
        <title>Genetic determinants and prediction of antibiotic resistance phenotypes in Helicobacter pylori.</title>
        <authorList>
            <person name="Wagner K."/>
        </authorList>
    </citation>
    <scope>NUCLEOTIDE SEQUENCE [LARGE SCALE GENOMIC DNA]</scope>
    <source>
        <strain evidence="1 2">ZH70</strain>
    </source>
</reference>
<feature type="non-terminal residue" evidence="1">
    <location>
        <position position="1"/>
    </location>
</feature>
<name>A0A438X6E8_HELPX</name>
<sequence length="246" mass="26100">NPNFSFNALNLDFSNSSFRGYVGQTQSVFKFNATNAISFTNSTNLSSGLYQMQAKSVLFDNSNLSVSVGTSSIKANAINLSQNASINASNHSTLELQGDLNVNDTSSLNLNQSTINVSNNATINDYASLIASNNAHINFNGTTHFNSANITTSLNNSSIVFKGAISLGGQFNLSNNSSLDFQGSSAITSNTAFNFYDNAFSQSPITFHQTLDVKAPLSLGGNLLNPNSSSVLDLKNSQLVFSDQGS</sequence>
<dbReference type="Proteomes" id="UP000289022">
    <property type="component" value="Unassembled WGS sequence"/>
</dbReference>
<evidence type="ECO:0000313" key="1">
    <source>
        <dbReference type="EMBL" id="RVZ32068.1"/>
    </source>
</evidence>
<gene>
    <name evidence="1" type="ORF">EC518_09280</name>
</gene>
<accession>A0A438X6E8</accession>
<evidence type="ECO:0000313" key="2">
    <source>
        <dbReference type="Proteomes" id="UP000289022"/>
    </source>
</evidence>
<evidence type="ECO:0008006" key="3">
    <source>
        <dbReference type="Google" id="ProtNLM"/>
    </source>
</evidence>
<organism evidence="1 2">
    <name type="scientific">Helicobacter pylori</name>
    <name type="common">Campylobacter pylori</name>
    <dbReference type="NCBI Taxonomy" id="210"/>
    <lineage>
        <taxon>Bacteria</taxon>
        <taxon>Pseudomonadati</taxon>
        <taxon>Campylobacterota</taxon>
        <taxon>Epsilonproteobacteria</taxon>
        <taxon>Campylobacterales</taxon>
        <taxon>Helicobacteraceae</taxon>
        <taxon>Helicobacter</taxon>
    </lineage>
</organism>
<dbReference type="EMBL" id="RJGP01000627">
    <property type="protein sequence ID" value="RVZ32068.1"/>
    <property type="molecule type" value="Genomic_DNA"/>
</dbReference>
<protein>
    <recommendedName>
        <fullName evidence="3">Vacuolating cytotoxin</fullName>
    </recommendedName>
</protein>